<dbReference type="InterPro" id="IPR050534">
    <property type="entry name" value="Coronavir_polyprotein_1ab"/>
</dbReference>
<keyword evidence="2" id="KW-0547">Nucleotide-binding</keyword>
<evidence type="ECO:0000256" key="5">
    <source>
        <dbReference type="ARBA" id="ARBA00022840"/>
    </source>
</evidence>
<keyword evidence="5" id="KW-0067">ATP-binding</keyword>
<feature type="coiled-coil region" evidence="6">
    <location>
        <begin position="807"/>
        <end position="834"/>
    </location>
</feature>
<evidence type="ECO:0000259" key="8">
    <source>
        <dbReference type="Pfam" id="PF13087"/>
    </source>
</evidence>
<dbReference type="RefSeq" id="WP_152887204.1">
    <property type="nucleotide sequence ID" value="NZ_WHJC01000010.1"/>
</dbReference>
<dbReference type="SUPFAM" id="SSF52540">
    <property type="entry name" value="P-loop containing nucleoside triphosphate hydrolases"/>
    <property type="match status" value="1"/>
</dbReference>
<dbReference type="Proteomes" id="UP000430345">
    <property type="component" value="Unassembled WGS sequence"/>
</dbReference>
<gene>
    <name evidence="9" type="ORF">GBZ86_01845</name>
</gene>
<dbReference type="CDD" id="cd18808">
    <property type="entry name" value="SF1_C_Upf1"/>
    <property type="match status" value="1"/>
</dbReference>
<dbReference type="EMBL" id="WHJC01000010">
    <property type="protein sequence ID" value="MPQ42512.1"/>
    <property type="molecule type" value="Genomic_DNA"/>
</dbReference>
<evidence type="ECO:0000256" key="3">
    <source>
        <dbReference type="ARBA" id="ARBA00022801"/>
    </source>
</evidence>
<dbReference type="Pfam" id="PF13087">
    <property type="entry name" value="AAA_12"/>
    <property type="match status" value="1"/>
</dbReference>
<name>A0A6I1MK17_9CLOT</name>
<comment type="caution">
    <text evidence="9">The sequence shown here is derived from an EMBL/GenBank/DDBJ whole genome shotgun (WGS) entry which is preliminary data.</text>
</comment>
<evidence type="ECO:0000256" key="1">
    <source>
        <dbReference type="ARBA" id="ARBA00007913"/>
    </source>
</evidence>
<dbReference type="GO" id="GO:0005524">
    <property type="term" value="F:ATP binding"/>
    <property type="evidence" value="ECO:0007669"/>
    <property type="project" value="UniProtKB-KW"/>
</dbReference>
<dbReference type="CDD" id="cd17934">
    <property type="entry name" value="DEXXQc_Upf1-like"/>
    <property type="match status" value="1"/>
</dbReference>
<reference evidence="9 10" key="1">
    <citation type="submission" date="2019-10" db="EMBL/GenBank/DDBJ databases">
        <title>The Genome Sequence of Clostridium tarantellae Isolated from Fish Brain.</title>
        <authorList>
            <person name="Bano L."/>
            <person name="Kiel M."/>
            <person name="Sales G."/>
            <person name="Doxey A.C."/>
            <person name="Mansfield M.J."/>
            <person name="Schiavone M."/>
            <person name="Rossetto O."/>
            <person name="Pirazzini M."/>
            <person name="Dobrindt U."/>
            <person name="Montecucco C."/>
        </authorList>
    </citation>
    <scope>NUCLEOTIDE SEQUENCE [LARGE SCALE GENOMIC DNA]</scope>
    <source>
        <strain evidence="9 10">DSM 3997</strain>
    </source>
</reference>
<comment type="similarity">
    <text evidence="1">Belongs to the DNA2/NAM7 helicase family.</text>
</comment>
<sequence length="1247" mass="145722">MRELNLGVRFTKLADSQISALLDNNTKINKVSKNILFRNIFESDKYYEFYLQNATRQNEEDTRVKLILATDSTNDLNKELIKKLSNRTILIEGVNVNKNTFLIIKLNLLGTDIGRDSNKGIGARITFNYFNSIRASAIPNDIINEIKEMPNTQELYRKVDKNIKDWDSYLEIIENNAAKTQLEIKYKGYNQGENLTYCTFLFDDFSKEEVEKLKKYRSERVILFYKTMEEDSDEVILVEDCIGTIEKINYSRKSIKIELYPEFQELAQQAKLAFPSKAYLRISKLGDLAQAKSLRRGLKQLKFGGAYNQDLDIMLFNPSYLESTRCKSIAINDNDLLLKTLNKKQRMAVEGVLNTNDIFLIQGPPGTGKTTVIAEICYQNAIRGKKTLIASQSNLAVDNALSRLVHNSNIRALRQGNLSRVEKEGEVYTESNVVNTWLSKTAKSCLEKLQVKKERLKVLKYINEKSIEIERAYVQYENKLSQEAVLLKELRYITENSPNKKSLNSIEQNFNIIKYIINDKNYNYSNEYIDEIIFNITNEFEKGKKVANISALDDILKKLNLLRMLLKEKLNIVDVKNELKRNIELVDDLSKVFYKKDFQQEIEYFNIKLGENISSTPIKKVKDIKNKIIEGERIIEVYNKYEEKIKFYHVKIKEIAKEFNLTIESNIFSSKDSHISTEELNEFFRNFNNVVNNKPNFIARMLGFDKEWKKGFFQCFYKTEELLNKIKIIKKTLNECFIKFNKDIVKEENNFKDSINNIKRKYETRYIIVEENFDNISEKLNIFEFINLKNISIDFFKKEILEPLDNTKGIRIRLENLKKDIKEVKCEIDEFNSYVNLNLGKYVDFDMVRNLSDKHKYYYNIIKTEITLLDKYVKILSEWTGRIEEGKYTGKQELKDLYIKNANVIGITCVQSGNRKFTEEYPNFDTVIVDEVSKATPPELILPMLKGKNIVLVGDHKQLPPMIGNETFEELQELMQKDKPTTTNDFFTEELEQEIALDEECNIEYMKKSLFEELYLTMDFNRKVMLDIQYRMHSSIMNTINQFYRDNNSNGLICGVENEDITKNHGINTRYINQNKKLLWVDIPLSREFFEEKNNNSYYNLTEIEVIEKIISDINKDCKINGKKKEVAVITFYGAQSKLLQNELINKNKFKNIKLRVGTVDRFQGIEREIVIVSFVRNNNNRQIGFARDPKRINVALSRAQSLLVVVGCSELFCEKNNVKNARDSYSNVLRVVNSYNGVIDAREVFN</sequence>
<dbReference type="OrthoDB" id="9757917at2"/>
<dbReference type="Gene3D" id="3.40.50.300">
    <property type="entry name" value="P-loop containing nucleotide triphosphate hydrolases"/>
    <property type="match status" value="3"/>
</dbReference>
<dbReference type="Pfam" id="PF13086">
    <property type="entry name" value="AAA_11"/>
    <property type="match status" value="2"/>
</dbReference>
<dbReference type="GO" id="GO:0043139">
    <property type="term" value="F:5'-3' DNA helicase activity"/>
    <property type="evidence" value="ECO:0007669"/>
    <property type="project" value="TreeGrafter"/>
</dbReference>
<dbReference type="InterPro" id="IPR027417">
    <property type="entry name" value="P-loop_NTPase"/>
</dbReference>
<keyword evidence="10" id="KW-1185">Reference proteome</keyword>
<evidence type="ECO:0000259" key="7">
    <source>
        <dbReference type="Pfam" id="PF13086"/>
    </source>
</evidence>
<proteinExistence type="inferred from homology"/>
<feature type="domain" description="DNA2/NAM7 helicase helicase" evidence="7">
    <location>
        <begin position="887"/>
        <end position="963"/>
    </location>
</feature>
<dbReference type="InterPro" id="IPR041679">
    <property type="entry name" value="DNA2/NAM7-like_C"/>
</dbReference>
<keyword evidence="6" id="KW-0175">Coiled coil</keyword>
<feature type="domain" description="DNA2/NAM7 helicase-like C-terminal" evidence="8">
    <location>
        <begin position="1006"/>
        <end position="1210"/>
    </location>
</feature>
<feature type="domain" description="DNA2/NAM7 helicase helicase" evidence="7">
    <location>
        <begin position="341"/>
        <end position="492"/>
    </location>
</feature>
<evidence type="ECO:0000313" key="9">
    <source>
        <dbReference type="EMBL" id="MPQ42512.1"/>
    </source>
</evidence>
<dbReference type="PANTHER" id="PTHR43788">
    <property type="entry name" value="DNA2/NAM7 HELICASE FAMILY MEMBER"/>
    <property type="match status" value="1"/>
</dbReference>
<dbReference type="PANTHER" id="PTHR43788:SF8">
    <property type="entry name" value="DNA-BINDING PROTEIN SMUBP-2"/>
    <property type="match status" value="1"/>
</dbReference>
<dbReference type="GO" id="GO:0016787">
    <property type="term" value="F:hydrolase activity"/>
    <property type="evidence" value="ECO:0007669"/>
    <property type="project" value="UniProtKB-KW"/>
</dbReference>
<keyword evidence="3" id="KW-0378">Hydrolase</keyword>
<protein>
    <submittedName>
        <fullName evidence="9">AAA family ATPase</fullName>
    </submittedName>
</protein>
<evidence type="ECO:0000256" key="6">
    <source>
        <dbReference type="SAM" id="Coils"/>
    </source>
</evidence>
<keyword evidence="4" id="KW-0347">Helicase</keyword>
<evidence type="ECO:0000256" key="2">
    <source>
        <dbReference type="ARBA" id="ARBA00022741"/>
    </source>
</evidence>
<dbReference type="AlphaFoldDB" id="A0A6I1MK17"/>
<dbReference type="InterPro" id="IPR041677">
    <property type="entry name" value="DNA2/NAM7_AAA_11"/>
</dbReference>
<evidence type="ECO:0000256" key="4">
    <source>
        <dbReference type="ARBA" id="ARBA00022806"/>
    </source>
</evidence>
<dbReference type="InterPro" id="IPR047187">
    <property type="entry name" value="SF1_C_Upf1"/>
</dbReference>
<evidence type="ECO:0000313" key="10">
    <source>
        <dbReference type="Proteomes" id="UP000430345"/>
    </source>
</evidence>
<organism evidence="9 10">
    <name type="scientific">Clostridium tarantellae</name>
    <dbReference type="NCBI Taxonomy" id="39493"/>
    <lineage>
        <taxon>Bacteria</taxon>
        <taxon>Bacillati</taxon>
        <taxon>Bacillota</taxon>
        <taxon>Clostridia</taxon>
        <taxon>Eubacteriales</taxon>
        <taxon>Clostridiaceae</taxon>
        <taxon>Clostridium</taxon>
    </lineage>
</organism>
<accession>A0A6I1MK17</accession>